<name>A0A9D9E3J7_9BACT</name>
<dbReference type="Pfam" id="PF00501">
    <property type="entry name" value="AMP-binding"/>
    <property type="match status" value="1"/>
</dbReference>
<dbReference type="GO" id="GO:0043041">
    <property type="term" value="P:amino acid activation for nonribosomal peptide biosynthetic process"/>
    <property type="evidence" value="ECO:0007669"/>
    <property type="project" value="TreeGrafter"/>
</dbReference>
<dbReference type="InterPro" id="IPR036736">
    <property type="entry name" value="ACP-like_sf"/>
</dbReference>
<dbReference type="InterPro" id="IPR020845">
    <property type="entry name" value="AMP-binding_CS"/>
</dbReference>
<feature type="domain" description="Carrier" evidence="3">
    <location>
        <begin position="790"/>
        <end position="864"/>
    </location>
</feature>
<organism evidence="4 5">
    <name type="scientific">Candidatus Caccoplasma merdipullorum</name>
    <dbReference type="NCBI Taxonomy" id="2840718"/>
    <lineage>
        <taxon>Bacteria</taxon>
        <taxon>Pseudomonadati</taxon>
        <taxon>Bacteroidota</taxon>
        <taxon>Bacteroidia</taxon>
        <taxon>Bacteroidales</taxon>
        <taxon>Bacteroidaceae</taxon>
        <taxon>Bacteroidaceae incertae sedis</taxon>
        <taxon>Candidatus Caccoplasma</taxon>
    </lineage>
</organism>
<dbReference type="InterPro" id="IPR000873">
    <property type="entry name" value="AMP-dep_synth/lig_dom"/>
</dbReference>
<dbReference type="NCBIfam" id="TIGR01733">
    <property type="entry name" value="AA-adenyl-dom"/>
    <property type="match status" value="1"/>
</dbReference>
<evidence type="ECO:0000256" key="1">
    <source>
        <dbReference type="ARBA" id="ARBA00022450"/>
    </source>
</evidence>
<sequence length="1268" mass="140747">RDLTKAYGGDALEEEPFTAYDESLREEELERSEVYTRAEEYFAGLLGGVEMTRLPSSKSVSKISALERHVSEISLSELKGVVEKYGVTESNLFLSALLFTLNRYTREDTVSVLTVSSGRDGVRLSDTVGMFVKTLPVVSTVNSSARVSDFMRSVQEQLYSTLGNDIYPFTRMSERYALVPQVNYVFEGGMEAPLMLDGVCYSPETMALDAVKMPFSVIVSPSRNGYRVVLEYDASLYSVRDAELFASAYNGALSNMLASPDARLGDVSLLDDTERAHVLALSKGRAMQYDTEHLLVERMMMYADADPERVALVDSVSEMTYGELNRRSSALAVELVKLGVERNSFVAIMMPRVNDYIVALLAVHKAGAAFVPVDSEYPNDRISYMLKDSGARLLVTVSSLYDEKSKEGDIVAEKLLFLDMFDYDTSFDASSLRLPDGDDMAYMIYTSGTTGLPKGVVIRQKSLLAFAAWCSDDMALTRDDKVLLHISFSFDASLSSIAPMLYAGASLHIVSSEMRRNMVSLVEYINNRGITAGVFPTQMGVELLNQFDTCMRVVALGGEKLKPVRTGGTVVFNAFGPTEFTVASSMYRIDPERKYDSYPIGLPAQNTWQYVVDADMNLLPAGVPGELCLSGIQIAAGYWKRPDVTAAKFVANPYSDSPDNALMYRTGDLVAWNSDGELEYMGRMDGQIKLRGLRIELGEVESRVEEFPGIASAAAAVKEIGGVQHLCAYYVSQDEVDLERLKEFIGETLPDYMVPSGFMRVDALPLTPNGKVNRKALPVPQIVSTVEYAEPETELERNICSVYGEILGSDKVGANDNFFESGGTSILAIKAIIKIINLGYKIEYGDMFKLKTPRKIAAFLEGDAGAEQQNAVRSDGTDIADYDYSAINEVLSRNVFSDTKEYPRRSFKRVLLCGATGYLGLHLLKELIDSEVETIYCMVRKRRELSAAETLSVMLMYYFSETYEELMGSRIIPVETDITDRRFMELLGGKGIDAVFNAAAIVKHYAVGDEIDRVNVGGVANLIEFCRRESARLIQISTGSVSGTCNERDMGRMSFDEKSLYIGQHISNRYVLSKFLAERLVLQGIADGLDAKIMRVGNLMGRNSDGEFQINFGSNAFVNMLKSYKFMGMYPTVRLTSPVEISPIDCVVRGILSLSRLPSDITVLHPYNNYTTDMASLLFAMREYGFPIDFVSEEVFAAKMDSMMKDEKDNERVSGLLHYGSRKGERNVPMCNSFTTTMLYTDNICWPMAGDDYAMKFIKVLDGMGLFD</sequence>
<dbReference type="SUPFAM" id="SSF47336">
    <property type="entry name" value="ACP-like"/>
    <property type="match status" value="1"/>
</dbReference>
<dbReference type="Pfam" id="PF07993">
    <property type="entry name" value="NAD_binding_4"/>
    <property type="match status" value="1"/>
</dbReference>
<dbReference type="SUPFAM" id="SSF52777">
    <property type="entry name" value="CoA-dependent acyltransferases"/>
    <property type="match status" value="1"/>
</dbReference>
<dbReference type="EMBL" id="JADIMW010000002">
    <property type="protein sequence ID" value="MBO8437275.1"/>
    <property type="molecule type" value="Genomic_DNA"/>
</dbReference>
<dbReference type="PANTHER" id="PTHR45527:SF1">
    <property type="entry name" value="FATTY ACID SYNTHASE"/>
    <property type="match status" value="1"/>
</dbReference>
<dbReference type="Gene3D" id="3.40.50.720">
    <property type="entry name" value="NAD(P)-binding Rossmann-like Domain"/>
    <property type="match status" value="1"/>
</dbReference>
<dbReference type="Proteomes" id="UP000823636">
    <property type="component" value="Unassembled WGS sequence"/>
</dbReference>
<dbReference type="InterPro" id="IPR036291">
    <property type="entry name" value="NAD(P)-bd_dom_sf"/>
</dbReference>
<dbReference type="Gene3D" id="3.30.559.30">
    <property type="entry name" value="Nonribosomal peptide synthetase, condensation domain"/>
    <property type="match status" value="1"/>
</dbReference>
<protein>
    <submittedName>
        <fullName evidence="4">Amino acid adenylation domain-containing protein</fullName>
    </submittedName>
</protein>
<dbReference type="SUPFAM" id="SSF56801">
    <property type="entry name" value="Acetyl-CoA synthetase-like"/>
    <property type="match status" value="1"/>
</dbReference>
<feature type="non-terminal residue" evidence="4">
    <location>
        <position position="1"/>
    </location>
</feature>
<dbReference type="Gene3D" id="3.30.300.30">
    <property type="match status" value="1"/>
</dbReference>
<evidence type="ECO:0000259" key="3">
    <source>
        <dbReference type="PROSITE" id="PS50075"/>
    </source>
</evidence>
<keyword evidence="2" id="KW-0597">Phosphoprotein</keyword>
<dbReference type="GO" id="GO:0044550">
    <property type="term" value="P:secondary metabolite biosynthetic process"/>
    <property type="evidence" value="ECO:0007669"/>
    <property type="project" value="TreeGrafter"/>
</dbReference>
<dbReference type="GO" id="GO:0031177">
    <property type="term" value="F:phosphopantetheine binding"/>
    <property type="evidence" value="ECO:0007669"/>
    <property type="project" value="TreeGrafter"/>
</dbReference>
<dbReference type="InterPro" id="IPR013120">
    <property type="entry name" value="FAR_NAD-bd"/>
</dbReference>
<dbReference type="InterPro" id="IPR010071">
    <property type="entry name" value="AA_adenyl_dom"/>
</dbReference>
<dbReference type="AlphaFoldDB" id="A0A9D9E3J7"/>
<dbReference type="Pfam" id="PF13193">
    <property type="entry name" value="AMP-binding_C"/>
    <property type="match status" value="1"/>
</dbReference>
<dbReference type="GO" id="GO:0005737">
    <property type="term" value="C:cytoplasm"/>
    <property type="evidence" value="ECO:0007669"/>
    <property type="project" value="TreeGrafter"/>
</dbReference>
<dbReference type="Gene3D" id="3.40.50.12780">
    <property type="entry name" value="N-terminal domain of ligase-like"/>
    <property type="match status" value="1"/>
</dbReference>
<dbReference type="InterPro" id="IPR009081">
    <property type="entry name" value="PP-bd_ACP"/>
</dbReference>
<dbReference type="Pfam" id="PF00550">
    <property type="entry name" value="PP-binding"/>
    <property type="match status" value="1"/>
</dbReference>
<proteinExistence type="predicted"/>
<dbReference type="InterPro" id="IPR042099">
    <property type="entry name" value="ANL_N_sf"/>
</dbReference>
<dbReference type="Gene3D" id="1.10.1200.10">
    <property type="entry name" value="ACP-like"/>
    <property type="match status" value="1"/>
</dbReference>
<dbReference type="PANTHER" id="PTHR45527">
    <property type="entry name" value="NONRIBOSOMAL PEPTIDE SYNTHETASE"/>
    <property type="match status" value="1"/>
</dbReference>
<dbReference type="FunFam" id="3.40.50.980:FF:000001">
    <property type="entry name" value="Non-ribosomal peptide synthetase"/>
    <property type="match status" value="1"/>
</dbReference>
<reference evidence="4" key="1">
    <citation type="submission" date="2020-10" db="EMBL/GenBank/DDBJ databases">
        <authorList>
            <person name="Gilroy R."/>
        </authorList>
    </citation>
    <scope>NUCLEOTIDE SEQUENCE</scope>
    <source>
        <strain evidence="4">G3-4614</strain>
    </source>
</reference>
<evidence type="ECO:0000313" key="5">
    <source>
        <dbReference type="Proteomes" id="UP000823636"/>
    </source>
</evidence>
<evidence type="ECO:0000313" key="4">
    <source>
        <dbReference type="EMBL" id="MBO8437275.1"/>
    </source>
</evidence>
<dbReference type="InterPro" id="IPR045851">
    <property type="entry name" value="AMP-bd_C_sf"/>
</dbReference>
<dbReference type="InterPro" id="IPR001242">
    <property type="entry name" value="Condensation_dom"/>
</dbReference>
<dbReference type="CDD" id="cd05930">
    <property type="entry name" value="A_NRPS"/>
    <property type="match status" value="1"/>
</dbReference>
<dbReference type="SUPFAM" id="SSF51735">
    <property type="entry name" value="NAD(P)-binding Rossmann-fold domains"/>
    <property type="match status" value="1"/>
</dbReference>
<comment type="caution">
    <text evidence="4">The sequence shown here is derived from an EMBL/GenBank/DDBJ whole genome shotgun (WGS) entry which is preliminary data.</text>
</comment>
<reference evidence="4" key="2">
    <citation type="journal article" date="2021" name="PeerJ">
        <title>Extensive microbial diversity within the chicken gut microbiome revealed by metagenomics and culture.</title>
        <authorList>
            <person name="Gilroy R."/>
            <person name="Ravi A."/>
            <person name="Getino M."/>
            <person name="Pursley I."/>
            <person name="Horton D.L."/>
            <person name="Alikhan N.F."/>
            <person name="Baker D."/>
            <person name="Gharbi K."/>
            <person name="Hall N."/>
            <person name="Watson M."/>
            <person name="Adriaenssens E.M."/>
            <person name="Foster-Nyarko E."/>
            <person name="Jarju S."/>
            <person name="Secka A."/>
            <person name="Antonio M."/>
            <person name="Oren A."/>
            <person name="Chaudhuri R.R."/>
            <person name="La Ragione R."/>
            <person name="Hildebrand F."/>
            <person name="Pallen M.J."/>
        </authorList>
    </citation>
    <scope>NUCLEOTIDE SEQUENCE</scope>
    <source>
        <strain evidence="4">G3-4614</strain>
    </source>
</reference>
<accession>A0A9D9E3J7</accession>
<dbReference type="GO" id="GO:0003824">
    <property type="term" value="F:catalytic activity"/>
    <property type="evidence" value="ECO:0007669"/>
    <property type="project" value="InterPro"/>
</dbReference>
<dbReference type="PROSITE" id="PS50075">
    <property type="entry name" value="CARRIER"/>
    <property type="match status" value="1"/>
</dbReference>
<dbReference type="PROSITE" id="PS00455">
    <property type="entry name" value="AMP_BINDING"/>
    <property type="match status" value="1"/>
</dbReference>
<dbReference type="Pfam" id="PF00668">
    <property type="entry name" value="Condensation"/>
    <property type="match status" value="1"/>
</dbReference>
<evidence type="ECO:0000256" key="2">
    <source>
        <dbReference type="ARBA" id="ARBA00022553"/>
    </source>
</evidence>
<keyword evidence="1" id="KW-0596">Phosphopantetheine</keyword>
<gene>
    <name evidence="4" type="ORF">IAC54_00035</name>
</gene>
<dbReference type="InterPro" id="IPR025110">
    <property type="entry name" value="AMP-bd_C"/>
</dbReference>